<dbReference type="CDD" id="cd18315">
    <property type="entry name" value="BTB_POZ_BAB-like"/>
    <property type="match status" value="1"/>
</dbReference>
<dbReference type="Gene3D" id="3.30.710.10">
    <property type="entry name" value="Potassium Channel Kv1.1, Chain A"/>
    <property type="match status" value="1"/>
</dbReference>
<dbReference type="InterPro" id="IPR011333">
    <property type="entry name" value="SKP1/BTB/POZ_sf"/>
</dbReference>
<keyword evidence="5" id="KW-0539">Nucleus</keyword>
<dbReference type="GO" id="GO:0005634">
    <property type="term" value="C:nucleus"/>
    <property type="evidence" value="ECO:0007669"/>
    <property type="project" value="UniProtKB-SubCell"/>
</dbReference>
<feature type="domain" description="BTB" evidence="7">
    <location>
        <begin position="32"/>
        <end position="97"/>
    </location>
</feature>
<feature type="region of interest" description="Disordered" evidence="6">
    <location>
        <begin position="145"/>
        <end position="215"/>
    </location>
</feature>
<dbReference type="STRING" id="77166.N6U288"/>
<evidence type="ECO:0000256" key="6">
    <source>
        <dbReference type="SAM" id="MobiDB-lite"/>
    </source>
</evidence>
<evidence type="ECO:0000256" key="2">
    <source>
        <dbReference type="ARBA" id="ARBA00022723"/>
    </source>
</evidence>
<dbReference type="PANTHER" id="PTHR23110:SF99">
    <property type="entry name" value="BROAD-COMPLEX CORE PROTEIN ISOFORM 6"/>
    <property type="match status" value="1"/>
</dbReference>
<dbReference type="GO" id="GO:0006357">
    <property type="term" value="P:regulation of transcription by RNA polymerase II"/>
    <property type="evidence" value="ECO:0007669"/>
    <property type="project" value="TreeGrafter"/>
</dbReference>
<evidence type="ECO:0000256" key="3">
    <source>
        <dbReference type="ARBA" id="ARBA00022771"/>
    </source>
</evidence>
<dbReference type="Pfam" id="PF00651">
    <property type="entry name" value="BTB"/>
    <property type="match status" value="1"/>
</dbReference>
<gene>
    <name evidence="9" type="ORF">D910_04275</name>
    <name evidence="8" type="ORF">YQE_10765</name>
</gene>
<dbReference type="GO" id="GO:0008270">
    <property type="term" value="F:zinc ion binding"/>
    <property type="evidence" value="ECO:0007669"/>
    <property type="project" value="UniProtKB-KW"/>
</dbReference>
<evidence type="ECO:0000256" key="1">
    <source>
        <dbReference type="ARBA" id="ARBA00004123"/>
    </source>
</evidence>
<protein>
    <recommendedName>
        <fullName evidence="7">BTB domain-containing protein</fullName>
    </recommendedName>
</protein>
<comment type="subcellular location">
    <subcellularLocation>
        <location evidence="1">Nucleus</location>
    </subcellularLocation>
</comment>
<evidence type="ECO:0000313" key="9">
    <source>
        <dbReference type="EMBL" id="ERL86872.1"/>
    </source>
</evidence>
<dbReference type="EMBL" id="KB741213">
    <property type="protein sequence ID" value="ENN72667.1"/>
    <property type="molecule type" value="Genomic_DNA"/>
</dbReference>
<dbReference type="Proteomes" id="UP000030742">
    <property type="component" value="Unassembled WGS sequence"/>
</dbReference>
<evidence type="ECO:0000313" key="8">
    <source>
        <dbReference type="EMBL" id="ENN72667.1"/>
    </source>
</evidence>
<keyword evidence="4" id="KW-0862">Zinc</keyword>
<dbReference type="FunFam" id="3.30.710.10:FF:000036">
    <property type="entry name" value="Mod(Mdg4), isoform H"/>
    <property type="match status" value="1"/>
</dbReference>
<evidence type="ECO:0000256" key="5">
    <source>
        <dbReference type="ARBA" id="ARBA00023242"/>
    </source>
</evidence>
<reference evidence="8 10" key="1">
    <citation type="journal article" date="2013" name="Genome Biol.">
        <title>Draft genome of the mountain pine beetle, Dendroctonus ponderosae Hopkins, a major forest pest.</title>
        <authorList>
            <person name="Keeling C.I."/>
            <person name="Yuen M.M."/>
            <person name="Liao N.Y."/>
            <person name="Docking T.R."/>
            <person name="Chan S.K."/>
            <person name="Taylor G.A."/>
            <person name="Palmquist D.L."/>
            <person name="Jackman S.D."/>
            <person name="Nguyen A."/>
            <person name="Li M."/>
            <person name="Henderson H."/>
            <person name="Janes J.K."/>
            <person name="Zhao Y."/>
            <person name="Pandoh P."/>
            <person name="Moore R."/>
            <person name="Sperling F.A."/>
            <person name="Huber D.P."/>
            <person name="Birol I."/>
            <person name="Jones S.J."/>
            <person name="Bohlmann J."/>
        </authorList>
    </citation>
    <scope>NUCLEOTIDE SEQUENCE</scope>
</reference>
<dbReference type="InterPro" id="IPR007588">
    <property type="entry name" value="Znf_FLYWCH"/>
</dbReference>
<name>N6U288_DENPD</name>
<proteinExistence type="predicted"/>
<dbReference type="PANTHER" id="PTHR23110">
    <property type="entry name" value="BTB DOMAIN TRANSCRIPTION FACTOR"/>
    <property type="match status" value="1"/>
</dbReference>
<dbReference type="SMART" id="SM00225">
    <property type="entry name" value="BTB"/>
    <property type="match status" value="1"/>
</dbReference>
<dbReference type="AlphaFoldDB" id="N6U288"/>
<dbReference type="SUPFAM" id="SSF54695">
    <property type="entry name" value="POZ domain"/>
    <property type="match status" value="1"/>
</dbReference>
<dbReference type="InterPro" id="IPR051095">
    <property type="entry name" value="Dros_DevTransReg"/>
</dbReference>
<dbReference type="InterPro" id="IPR000210">
    <property type="entry name" value="BTB/POZ_dom"/>
</dbReference>
<dbReference type="EMBL" id="KB631874">
    <property type="protein sequence ID" value="ERL86872.1"/>
    <property type="molecule type" value="Genomic_DNA"/>
</dbReference>
<dbReference type="OrthoDB" id="2311693at2759"/>
<dbReference type="OMA" id="RSHYRCA"/>
<keyword evidence="3" id="KW-0863">Zinc-finger</keyword>
<feature type="non-terminal residue" evidence="8">
    <location>
        <position position="1"/>
    </location>
</feature>
<keyword evidence="2" id="KW-0479">Metal-binding</keyword>
<accession>N6U288</accession>
<dbReference type="Pfam" id="PF04500">
    <property type="entry name" value="FLYWCH"/>
    <property type="match status" value="1"/>
</dbReference>
<dbReference type="Gene3D" id="2.20.25.240">
    <property type="match status" value="1"/>
</dbReference>
<evidence type="ECO:0000313" key="10">
    <source>
        <dbReference type="Proteomes" id="UP000030742"/>
    </source>
</evidence>
<dbReference type="PROSITE" id="PS50097">
    <property type="entry name" value="BTB"/>
    <property type="match status" value="1"/>
</dbReference>
<sequence>METGEQFSLCWNNFHANLSTGFHSLLKDEDLVDVTLAAEGKFVKAHKTVLSVCSPFFKELFRVNPCKHPIVILPDVNFGALRSLLHFMYQGEVSVSQEEIPTFMKVAEILKVKGLTDNSDAPNGFPARNSLGLLDSHRQDILKRPRPIKKLIRPMQPLRPLETPNPSSSNQGHLVIPPLVSSSPTQSEALPLIKPKEEPLEHSEEETASQSGMDEGQMDLANMLDTQLSGGEPSPSHQIPPWPAPGEMTPILGNDESQPGTLQLILGRRGNPRLIVDGYVFYKKSVSRGKAFWHCKNARTIEKCPSVAWTMNGNIVKWPCAHNHVIYPDPFNPEEDSEVPIENLQEVLWQTSLS</sequence>
<organism evidence="8">
    <name type="scientific">Dendroctonus ponderosae</name>
    <name type="common">Mountain pine beetle</name>
    <dbReference type="NCBI Taxonomy" id="77166"/>
    <lineage>
        <taxon>Eukaryota</taxon>
        <taxon>Metazoa</taxon>
        <taxon>Ecdysozoa</taxon>
        <taxon>Arthropoda</taxon>
        <taxon>Hexapoda</taxon>
        <taxon>Insecta</taxon>
        <taxon>Pterygota</taxon>
        <taxon>Neoptera</taxon>
        <taxon>Endopterygota</taxon>
        <taxon>Coleoptera</taxon>
        <taxon>Polyphaga</taxon>
        <taxon>Cucujiformia</taxon>
        <taxon>Curculionidae</taxon>
        <taxon>Scolytinae</taxon>
        <taxon>Dendroctonus</taxon>
    </lineage>
</organism>
<evidence type="ECO:0000259" key="7">
    <source>
        <dbReference type="PROSITE" id="PS50097"/>
    </source>
</evidence>
<dbReference type="HOGENOM" id="CLU_793055_0_0_1"/>
<evidence type="ECO:0000256" key="4">
    <source>
        <dbReference type="ARBA" id="ARBA00022833"/>
    </source>
</evidence>